<dbReference type="EMBL" id="HBGW01020950">
    <property type="protein sequence ID" value="CAD9533190.1"/>
    <property type="molecule type" value="Transcribed_RNA"/>
</dbReference>
<dbReference type="GO" id="GO:0006412">
    <property type="term" value="P:translation"/>
    <property type="evidence" value="ECO:0007669"/>
    <property type="project" value="InterPro"/>
</dbReference>
<accession>A0A7S2IZ23</accession>
<dbReference type="InterPro" id="IPR029004">
    <property type="entry name" value="Ribosomal_eL28/Mak16"/>
</dbReference>
<dbReference type="InterPro" id="IPR002672">
    <property type="entry name" value="Ribosomal_eL28"/>
</dbReference>
<organism evidence="5">
    <name type="scientific">Zooxanthella nutricula</name>
    <dbReference type="NCBI Taxonomy" id="1333877"/>
    <lineage>
        <taxon>Eukaryota</taxon>
        <taxon>Sar</taxon>
        <taxon>Alveolata</taxon>
        <taxon>Dinophyceae</taxon>
        <taxon>Peridiniales</taxon>
        <taxon>Peridiniales incertae sedis</taxon>
        <taxon>Zooxanthella</taxon>
    </lineage>
</organism>
<dbReference type="Pfam" id="PF01778">
    <property type="entry name" value="Ribosomal_L28e"/>
    <property type="match status" value="1"/>
</dbReference>
<evidence type="ECO:0000313" key="5">
    <source>
        <dbReference type="EMBL" id="CAD9533190.1"/>
    </source>
</evidence>
<dbReference type="GO" id="GO:0005840">
    <property type="term" value="C:ribosome"/>
    <property type="evidence" value="ECO:0007669"/>
    <property type="project" value="UniProtKB-KW"/>
</dbReference>
<evidence type="ECO:0000256" key="1">
    <source>
        <dbReference type="ARBA" id="ARBA00007926"/>
    </source>
</evidence>
<evidence type="ECO:0000256" key="3">
    <source>
        <dbReference type="ARBA" id="ARBA00023274"/>
    </source>
</evidence>
<sequence length="173" mass="18690">MAQAILARASGTLALALPRIARCRAISLFGSMAASPQLIWECVKNDNAFLRKSRNMPVMSAERGNLMGLSSSKFSGIASGKVLDISSRKTGDKETIILTTSHKKASRAARPGSRVLATGLKKQAKKGVAQIEKVVDAGFYRQDLLALAKAKYDKVRASFKKKKVVVKSRRAKA</sequence>
<feature type="domain" description="Ribosomal eL28/Mak16" evidence="4">
    <location>
        <begin position="38"/>
        <end position="157"/>
    </location>
</feature>
<name>A0A7S2IZ23_9DINO</name>
<gene>
    <name evidence="5" type="ORF">BRAN1462_LOCUS13267</name>
</gene>
<evidence type="ECO:0000259" key="4">
    <source>
        <dbReference type="Pfam" id="PF01778"/>
    </source>
</evidence>
<dbReference type="AlphaFoldDB" id="A0A7S2IZ23"/>
<evidence type="ECO:0000256" key="2">
    <source>
        <dbReference type="ARBA" id="ARBA00022980"/>
    </source>
</evidence>
<proteinExistence type="inferred from homology"/>
<reference evidence="5" key="1">
    <citation type="submission" date="2021-01" db="EMBL/GenBank/DDBJ databases">
        <authorList>
            <person name="Corre E."/>
            <person name="Pelletier E."/>
            <person name="Niang G."/>
            <person name="Scheremetjew M."/>
            <person name="Finn R."/>
            <person name="Kale V."/>
            <person name="Holt S."/>
            <person name="Cochrane G."/>
            <person name="Meng A."/>
            <person name="Brown T."/>
            <person name="Cohen L."/>
        </authorList>
    </citation>
    <scope>NUCLEOTIDE SEQUENCE</scope>
    <source>
        <strain evidence="5">RCC3387</strain>
    </source>
</reference>
<dbReference type="GO" id="GO:1990904">
    <property type="term" value="C:ribonucleoprotein complex"/>
    <property type="evidence" value="ECO:0007669"/>
    <property type="project" value="UniProtKB-KW"/>
</dbReference>
<keyword evidence="3" id="KW-0687">Ribonucleoprotein</keyword>
<dbReference type="Gene3D" id="3.30.390.110">
    <property type="match status" value="1"/>
</dbReference>
<comment type="similarity">
    <text evidence="1">Belongs to the eukaryotic ribosomal protein eL28 family.</text>
</comment>
<dbReference type="PANTHER" id="PTHR10544">
    <property type="entry name" value="60S RIBOSOMAL PROTEIN L28"/>
    <property type="match status" value="1"/>
</dbReference>
<protein>
    <recommendedName>
        <fullName evidence="4">Ribosomal eL28/Mak16 domain-containing protein</fullName>
    </recommendedName>
</protein>
<keyword evidence="2" id="KW-0689">Ribosomal protein</keyword>
<dbReference type="GO" id="GO:0003735">
    <property type="term" value="F:structural constituent of ribosome"/>
    <property type="evidence" value="ECO:0007669"/>
    <property type="project" value="InterPro"/>
</dbReference>